<name>A0A1M7MNF3_RUMFL</name>
<evidence type="ECO:0000313" key="2">
    <source>
        <dbReference type="EMBL" id="SHM92583.1"/>
    </source>
</evidence>
<accession>A0A1M7MNF3</accession>
<dbReference type="AlphaFoldDB" id="A0A1M7MNF3"/>
<dbReference type="PROSITE" id="PS51186">
    <property type="entry name" value="GNAT"/>
    <property type="match status" value="1"/>
</dbReference>
<reference evidence="2 3" key="1">
    <citation type="submission" date="2016-11" db="EMBL/GenBank/DDBJ databases">
        <authorList>
            <person name="Jaros S."/>
            <person name="Januszkiewicz K."/>
            <person name="Wedrychowicz H."/>
        </authorList>
    </citation>
    <scope>NUCLEOTIDE SEQUENCE [LARGE SCALE GENOMIC DNA]</scope>
    <source>
        <strain evidence="2 3">Y1</strain>
    </source>
</reference>
<sequence length="312" mass="36085">MEIKRFDIGKDLKRLEYYLRDCYNETKNMTSWLPERLHDLIYRMDVQYTDCGSPRSADYIFIWEENGNIVGCILPDGDAVYMSLKSGYKSLFADMVTYAEKNCLPLFEKGSDGSYDFLVIANDSLTYRGEILTKMGYKRQTEEDYDNYAYPQTADAAVELPDGYRLLYGDEYPDEALKWSALNLGFHPELEAPDYRNGMTAYDSRKKSAMYADSFEALIIDENTAEENNICAYCFVYVDTASKTALIEPVSTREKYRHKGFGTALMHGAVLKCKEKGVEKCYVNSYDWRRKFYNAAGFVTEDSVGFWHKKLY</sequence>
<protein>
    <submittedName>
        <fullName evidence="2">Acetyltransferase (GNAT) domain-containing protein</fullName>
    </submittedName>
</protein>
<feature type="domain" description="N-acetyltransferase" evidence="1">
    <location>
        <begin position="166"/>
        <end position="312"/>
    </location>
</feature>
<dbReference type="EMBL" id="FRCT01000025">
    <property type="protein sequence ID" value="SHM92583.1"/>
    <property type="molecule type" value="Genomic_DNA"/>
</dbReference>
<dbReference type="Gene3D" id="3.40.630.30">
    <property type="match status" value="1"/>
</dbReference>
<dbReference type="Proteomes" id="UP000184394">
    <property type="component" value="Unassembled WGS sequence"/>
</dbReference>
<organism evidence="2 3">
    <name type="scientific">Ruminococcus flavefaciens</name>
    <dbReference type="NCBI Taxonomy" id="1265"/>
    <lineage>
        <taxon>Bacteria</taxon>
        <taxon>Bacillati</taxon>
        <taxon>Bacillota</taxon>
        <taxon>Clostridia</taxon>
        <taxon>Eubacteriales</taxon>
        <taxon>Oscillospiraceae</taxon>
        <taxon>Ruminococcus</taxon>
    </lineage>
</organism>
<evidence type="ECO:0000259" key="1">
    <source>
        <dbReference type="PROSITE" id="PS51186"/>
    </source>
</evidence>
<dbReference type="RefSeq" id="WP_072952521.1">
    <property type="nucleotide sequence ID" value="NZ_FRCT01000025.1"/>
</dbReference>
<keyword evidence="2" id="KW-0808">Transferase</keyword>
<dbReference type="SUPFAM" id="SSF55729">
    <property type="entry name" value="Acyl-CoA N-acyltransferases (Nat)"/>
    <property type="match status" value="1"/>
</dbReference>
<proteinExistence type="predicted"/>
<evidence type="ECO:0000313" key="3">
    <source>
        <dbReference type="Proteomes" id="UP000184394"/>
    </source>
</evidence>
<gene>
    <name evidence="2" type="ORF">SAMN04487860_12512</name>
</gene>
<dbReference type="Pfam" id="PF00583">
    <property type="entry name" value="Acetyltransf_1"/>
    <property type="match status" value="1"/>
</dbReference>
<dbReference type="InterPro" id="IPR000182">
    <property type="entry name" value="GNAT_dom"/>
</dbReference>
<dbReference type="GO" id="GO:0016747">
    <property type="term" value="F:acyltransferase activity, transferring groups other than amino-acyl groups"/>
    <property type="evidence" value="ECO:0007669"/>
    <property type="project" value="InterPro"/>
</dbReference>
<dbReference type="CDD" id="cd04301">
    <property type="entry name" value="NAT_SF"/>
    <property type="match status" value="1"/>
</dbReference>
<dbReference type="InterPro" id="IPR016181">
    <property type="entry name" value="Acyl_CoA_acyltransferase"/>
</dbReference>